<comment type="catalytic activity">
    <reaction evidence="16">
        <text>sphinganine + NADP(+) = 3-oxosphinganine + NADPH + H(+)</text>
        <dbReference type="Rhea" id="RHEA:22640"/>
        <dbReference type="ChEBI" id="CHEBI:15378"/>
        <dbReference type="ChEBI" id="CHEBI:57783"/>
        <dbReference type="ChEBI" id="CHEBI:57817"/>
        <dbReference type="ChEBI" id="CHEBI:58299"/>
        <dbReference type="ChEBI" id="CHEBI:58349"/>
        <dbReference type="EC" id="1.1.1.102"/>
    </reaction>
    <physiologicalReaction direction="right-to-left" evidence="16">
        <dbReference type="Rhea" id="RHEA:22642"/>
    </physiologicalReaction>
</comment>
<dbReference type="PANTHER" id="PTHR43550:SF3">
    <property type="entry name" value="3-KETODIHYDROSPHINGOSINE REDUCTASE"/>
    <property type="match status" value="1"/>
</dbReference>
<keyword evidence="8" id="KW-0521">NADP</keyword>
<reference evidence="17" key="1">
    <citation type="journal article" date="2020" name="Stud. Mycol.">
        <title>101 Dothideomycetes genomes: a test case for predicting lifestyles and emergence of pathogens.</title>
        <authorList>
            <person name="Haridas S."/>
            <person name="Albert R."/>
            <person name="Binder M."/>
            <person name="Bloem J."/>
            <person name="Labutti K."/>
            <person name="Salamov A."/>
            <person name="Andreopoulos B."/>
            <person name="Baker S."/>
            <person name="Barry K."/>
            <person name="Bills G."/>
            <person name="Bluhm B."/>
            <person name="Cannon C."/>
            <person name="Castanera R."/>
            <person name="Culley D."/>
            <person name="Daum C."/>
            <person name="Ezra D."/>
            <person name="Gonzalez J."/>
            <person name="Henrissat B."/>
            <person name="Kuo A."/>
            <person name="Liang C."/>
            <person name="Lipzen A."/>
            <person name="Lutzoni F."/>
            <person name="Magnuson J."/>
            <person name="Mondo S."/>
            <person name="Nolan M."/>
            <person name="Ohm R."/>
            <person name="Pangilinan J."/>
            <person name="Park H.-J."/>
            <person name="Ramirez L."/>
            <person name="Alfaro M."/>
            <person name="Sun H."/>
            <person name="Tritt A."/>
            <person name="Yoshinaga Y."/>
            <person name="Zwiers L.-H."/>
            <person name="Turgeon B."/>
            <person name="Goodwin S."/>
            <person name="Spatafora J."/>
            <person name="Crous P."/>
            <person name="Grigoriev I."/>
        </authorList>
    </citation>
    <scope>NUCLEOTIDE SEQUENCE</scope>
    <source>
        <strain evidence="17">Tuck. ex Michener</strain>
    </source>
</reference>
<comment type="subcellular location">
    <subcellularLocation>
        <location evidence="1">Endoplasmic reticulum membrane</location>
    </subcellularLocation>
</comment>
<evidence type="ECO:0000256" key="8">
    <source>
        <dbReference type="ARBA" id="ARBA00022857"/>
    </source>
</evidence>
<dbReference type="CDD" id="cd08939">
    <property type="entry name" value="KDSR-like_SDR_c"/>
    <property type="match status" value="1"/>
</dbReference>
<keyword evidence="10" id="KW-1133">Transmembrane helix</keyword>
<dbReference type="Pfam" id="PF00106">
    <property type="entry name" value="adh_short"/>
    <property type="match status" value="1"/>
</dbReference>
<proteinExistence type="inferred from homology"/>
<dbReference type="GO" id="GO:0030148">
    <property type="term" value="P:sphingolipid biosynthetic process"/>
    <property type="evidence" value="ECO:0007669"/>
    <property type="project" value="InterPro"/>
</dbReference>
<evidence type="ECO:0000256" key="2">
    <source>
        <dbReference type="ARBA" id="ARBA00004760"/>
    </source>
</evidence>
<organism evidence="17 18">
    <name type="scientific">Viridothelium virens</name>
    <name type="common">Speckled blister lichen</name>
    <name type="synonym">Trypethelium virens</name>
    <dbReference type="NCBI Taxonomy" id="1048519"/>
    <lineage>
        <taxon>Eukaryota</taxon>
        <taxon>Fungi</taxon>
        <taxon>Dikarya</taxon>
        <taxon>Ascomycota</taxon>
        <taxon>Pezizomycotina</taxon>
        <taxon>Dothideomycetes</taxon>
        <taxon>Dothideomycetes incertae sedis</taxon>
        <taxon>Trypetheliales</taxon>
        <taxon>Trypetheliaceae</taxon>
        <taxon>Viridothelium</taxon>
    </lineage>
</organism>
<evidence type="ECO:0000256" key="5">
    <source>
        <dbReference type="ARBA" id="ARBA00022692"/>
    </source>
</evidence>
<dbReference type="Proteomes" id="UP000800092">
    <property type="component" value="Unassembled WGS sequence"/>
</dbReference>
<dbReference type="GO" id="GO:0047560">
    <property type="term" value="F:3-dehydrosphinganine reductase activity"/>
    <property type="evidence" value="ECO:0007669"/>
    <property type="project" value="UniProtKB-EC"/>
</dbReference>
<evidence type="ECO:0000313" key="17">
    <source>
        <dbReference type="EMBL" id="KAF2238215.1"/>
    </source>
</evidence>
<evidence type="ECO:0000256" key="4">
    <source>
        <dbReference type="ARBA" id="ARBA00006484"/>
    </source>
</evidence>
<evidence type="ECO:0000256" key="12">
    <source>
        <dbReference type="ARBA" id="ARBA00023098"/>
    </source>
</evidence>
<dbReference type="AlphaFoldDB" id="A0A6A6HJ96"/>
<evidence type="ECO:0000313" key="18">
    <source>
        <dbReference type="Proteomes" id="UP000800092"/>
    </source>
</evidence>
<keyword evidence="18" id="KW-1185">Reference proteome</keyword>
<dbReference type="PANTHER" id="PTHR43550">
    <property type="entry name" value="3-KETODIHYDROSPHINGOSINE REDUCTASE"/>
    <property type="match status" value="1"/>
</dbReference>
<dbReference type="FunFam" id="3.40.50.720:FF:000456">
    <property type="entry name" value="3-ketodihydrosphingosine reductase tsc10"/>
    <property type="match status" value="1"/>
</dbReference>
<evidence type="ECO:0000256" key="15">
    <source>
        <dbReference type="ARBA" id="ARBA00044737"/>
    </source>
</evidence>
<sequence>MFGFLSRKNHFPVDGRTILITGASQGMGKEVARILAQKGANVVVVARDVKKLESAINYISSAAANPEKQRFHSISADVTKAEENTRIIEEVTAWNHGAPPDIVWAIAGASIPGLFIDTSLETLHSQMDINYWSAAYLSQAVLKLWLRPEPKPASHPTPAPSRRLIMTSSVIAFVGLAGYAPYGPCKAAMRSLADALRSELHLYRGAQKHNPSLAPPVDVKVHCVCPGTILSPGLDEENKHKHPVTKLLEKSDPKQTAEEVAEASIKALEGGHFLIVTQWLAALMRAASLQGSERNSWLTDTLLSFVASVVWLFVGPDLDKQVLKYGQEHGVSVS</sequence>
<comment type="similarity">
    <text evidence="4">Belongs to the short-chain dehydrogenases/reductases (SDR) family.</text>
</comment>
<keyword evidence="13" id="KW-0472">Membrane</keyword>
<evidence type="ECO:0000256" key="9">
    <source>
        <dbReference type="ARBA" id="ARBA00022919"/>
    </source>
</evidence>
<keyword evidence="7" id="KW-0256">Endoplasmic reticulum</keyword>
<dbReference type="GO" id="GO:0005789">
    <property type="term" value="C:endoplasmic reticulum membrane"/>
    <property type="evidence" value="ECO:0007669"/>
    <property type="project" value="UniProtKB-SubCell"/>
</dbReference>
<comment type="pathway">
    <text evidence="3">Sphingolipid metabolism.</text>
</comment>
<evidence type="ECO:0000256" key="10">
    <source>
        <dbReference type="ARBA" id="ARBA00022989"/>
    </source>
</evidence>
<dbReference type="SUPFAM" id="SSF51735">
    <property type="entry name" value="NAD(P)-binding Rossmann-fold domains"/>
    <property type="match status" value="1"/>
</dbReference>
<evidence type="ECO:0000256" key="14">
    <source>
        <dbReference type="ARBA" id="ARBA00026112"/>
    </source>
</evidence>
<dbReference type="InterPro" id="IPR045022">
    <property type="entry name" value="KDSR-like"/>
</dbReference>
<evidence type="ECO:0000256" key="13">
    <source>
        <dbReference type="ARBA" id="ARBA00023136"/>
    </source>
</evidence>
<dbReference type="OrthoDB" id="10267115at2759"/>
<keyword evidence="5" id="KW-0812">Transmembrane</keyword>
<name>A0A6A6HJ96_VIRVR</name>
<dbReference type="Gene3D" id="3.40.50.720">
    <property type="entry name" value="NAD(P)-binding Rossmann-like Domain"/>
    <property type="match status" value="1"/>
</dbReference>
<comment type="pathway">
    <text evidence="2">Lipid metabolism; sphingolipid metabolism.</text>
</comment>
<gene>
    <name evidence="17" type="ORF">EV356DRAFT_440758</name>
</gene>
<accession>A0A6A6HJ96</accession>
<dbReference type="GO" id="GO:0000166">
    <property type="term" value="F:nucleotide binding"/>
    <property type="evidence" value="ECO:0007669"/>
    <property type="project" value="UniProtKB-KW"/>
</dbReference>
<evidence type="ECO:0000256" key="11">
    <source>
        <dbReference type="ARBA" id="ARBA00023002"/>
    </source>
</evidence>
<protein>
    <recommendedName>
        <fullName evidence="14">3-dehydrosphinganine reductase</fullName>
        <ecNumber evidence="14">1.1.1.102</ecNumber>
    </recommendedName>
</protein>
<keyword evidence="11" id="KW-0560">Oxidoreductase</keyword>
<evidence type="ECO:0000256" key="6">
    <source>
        <dbReference type="ARBA" id="ARBA00022741"/>
    </source>
</evidence>
<evidence type="ECO:0000256" key="16">
    <source>
        <dbReference type="ARBA" id="ARBA00048930"/>
    </source>
</evidence>
<dbReference type="EC" id="1.1.1.102" evidence="14"/>
<keyword evidence="9" id="KW-0746">Sphingolipid metabolism</keyword>
<keyword evidence="6" id="KW-0547">Nucleotide-binding</keyword>
<evidence type="ECO:0000256" key="7">
    <source>
        <dbReference type="ARBA" id="ARBA00022824"/>
    </source>
</evidence>
<keyword evidence="12" id="KW-0443">Lipid metabolism</keyword>
<evidence type="ECO:0000256" key="3">
    <source>
        <dbReference type="ARBA" id="ARBA00004991"/>
    </source>
</evidence>
<comment type="function">
    <text evidence="15">Catalyzes the reduction of 3'-oxosphinganine (3-ketodihydrosphingosine/KDS) to sphinganine (dihydrosphingosine/DHS), the second step of de novo sphingolipid biosynthesis.</text>
</comment>
<dbReference type="GO" id="GO:0006666">
    <property type="term" value="P:3-keto-sphinganine metabolic process"/>
    <property type="evidence" value="ECO:0007669"/>
    <property type="project" value="InterPro"/>
</dbReference>
<dbReference type="InterPro" id="IPR002347">
    <property type="entry name" value="SDR_fam"/>
</dbReference>
<dbReference type="PRINTS" id="PR00081">
    <property type="entry name" value="GDHRDH"/>
</dbReference>
<dbReference type="InterPro" id="IPR036291">
    <property type="entry name" value="NAD(P)-bd_dom_sf"/>
</dbReference>
<evidence type="ECO:0000256" key="1">
    <source>
        <dbReference type="ARBA" id="ARBA00004586"/>
    </source>
</evidence>
<dbReference type="EMBL" id="ML991776">
    <property type="protein sequence ID" value="KAF2238215.1"/>
    <property type="molecule type" value="Genomic_DNA"/>
</dbReference>